<dbReference type="PANTHER" id="PTHR34978:SF3">
    <property type="entry name" value="SLR0241 PROTEIN"/>
    <property type="match status" value="1"/>
</dbReference>
<dbReference type="InterPro" id="IPR052173">
    <property type="entry name" value="Beta-lactam_resp_regulator"/>
</dbReference>
<dbReference type="Proteomes" id="UP000198725">
    <property type="component" value="Unassembled WGS sequence"/>
</dbReference>
<evidence type="ECO:0000313" key="3">
    <source>
        <dbReference type="EMBL" id="SFL16294.1"/>
    </source>
</evidence>
<dbReference type="EMBL" id="FOSR01000017">
    <property type="protein sequence ID" value="SFL16294.1"/>
    <property type="molecule type" value="Genomic_DNA"/>
</dbReference>
<keyword evidence="1" id="KW-0472">Membrane</keyword>
<feature type="transmembrane region" description="Helical" evidence="1">
    <location>
        <begin position="286"/>
        <end position="306"/>
    </location>
</feature>
<dbReference type="PANTHER" id="PTHR34978">
    <property type="entry name" value="POSSIBLE SENSOR-TRANSDUCER PROTEIN BLAR"/>
    <property type="match status" value="1"/>
</dbReference>
<accession>A0A1I4FEF9</accession>
<name>A0A1I4FEF9_9GAMM</name>
<keyword evidence="1" id="KW-0812">Transmembrane</keyword>
<evidence type="ECO:0000256" key="1">
    <source>
        <dbReference type="SAM" id="Phobius"/>
    </source>
</evidence>
<feature type="transmembrane region" description="Helical" evidence="1">
    <location>
        <begin position="97"/>
        <end position="119"/>
    </location>
</feature>
<feature type="transmembrane region" description="Helical" evidence="1">
    <location>
        <begin position="12"/>
        <end position="32"/>
    </location>
</feature>
<feature type="transmembrane region" description="Helical" evidence="1">
    <location>
        <begin position="194"/>
        <end position="216"/>
    </location>
</feature>
<organism evidence="3 4">
    <name type="scientific">Rhodanobacter glycinis</name>
    <dbReference type="NCBI Taxonomy" id="582702"/>
    <lineage>
        <taxon>Bacteria</taxon>
        <taxon>Pseudomonadati</taxon>
        <taxon>Pseudomonadota</taxon>
        <taxon>Gammaproteobacteria</taxon>
        <taxon>Lysobacterales</taxon>
        <taxon>Rhodanobacteraceae</taxon>
        <taxon>Rhodanobacter</taxon>
    </lineage>
</organism>
<sequence>MNSLDAMVAPWLARGWIMLLAFTAAILLVGLLRRPCRRWFGAERAFQLWLLPPLAVLASQCPHAATSAGSLPAVVYTITSAGGALSAHADMPTSAAWYAWGMLVWFAGVLLSAVLTMFAQWRWYARLDGAAPMDGGPLRWPVWRAANVDVGPALVGTWRPRIVVPADFEQRYDATERALILAHEEVHARRGDGWWSLVARISAALCWFHPLAWLALRAMRQDMELACDAAVMREHGRQRRTYANAMLKTQSAALALPVGCPWLPHHPLAERIAMLKLSSPNRQRRMAGTITGTALVLAVAGSVYAASVPAASGQGSSADGQTYQLDMKIETAADEAHHHHAERTSLALCAAAGKTTTASFPDWKIDAVTEPSGRDGVRIRLVMTGDGHAPLARRELRVRLGKSSRVTATGADGKRSYVVDVIPLAGCPARAAGHVVSEHLSKVPARQAAQTIASKTGFELVNPQALDNALVTFNFDAVPGDRALRLIAEIDGEKAVFDGWKVRFEPQ</sequence>
<dbReference type="CDD" id="cd07341">
    <property type="entry name" value="M56_BlaR1_MecR1_like"/>
    <property type="match status" value="1"/>
</dbReference>
<dbReference type="AlphaFoldDB" id="A0A1I4FEF9"/>
<protein>
    <submittedName>
        <fullName evidence="3">Signal transducer regulating beta-lactamase production, contains metallopeptidase domain</fullName>
    </submittedName>
</protein>
<dbReference type="Pfam" id="PF05569">
    <property type="entry name" value="Peptidase_M56"/>
    <property type="match status" value="1"/>
</dbReference>
<evidence type="ECO:0000313" key="4">
    <source>
        <dbReference type="Proteomes" id="UP000198725"/>
    </source>
</evidence>
<evidence type="ECO:0000259" key="2">
    <source>
        <dbReference type="Pfam" id="PF05569"/>
    </source>
</evidence>
<gene>
    <name evidence="3" type="ORF">SAMN05192579_11734</name>
</gene>
<proteinExistence type="predicted"/>
<keyword evidence="4" id="KW-1185">Reference proteome</keyword>
<reference evidence="4" key="1">
    <citation type="submission" date="2016-10" db="EMBL/GenBank/DDBJ databases">
        <authorList>
            <person name="Varghese N."/>
            <person name="Submissions S."/>
        </authorList>
    </citation>
    <scope>NUCLEOTIDE SEQUENCE [LARGE SCALE GENOMIC DNA]</scope>
    <source>
        <strain evidence="4">MO64</strain>
    </source>
</reference>
<feature type="domain" description="Peptidase M56" evidence="2">
    <location>
        <begin position="18"/>
        <end position="275"/>
    </location>
</feature>
<dbReference type="RefSeq" id="WP_092705015.1">
    <property type="nucleotide sequence ID" value="NZ_FOSR01000017.1"/>
</dbReference>
<dbReference type="InterPro" id="IPR008756">
    <property type="entry name" value="Peptidase_M56"/>
</dbReference>
<keyword evidence="1" id="KW-1133">Transmembrane helix</keyword>